<dbReference type="SUPFAM" id="SSF52091">
    <property type="entry name" value="SpoIIaa-like"/>
    <property type="match status" value="1"/>
</dbReference>
<name>A0A560IB25_9PROT</name>
<reference evidence="2 3" key="1">
    <citation type="submission" date="2019-06" db="EMBL/GenBank/DDBJ databases">
        <title>Genomic Encyclopedia of Type Strains, Phase IV (KMG-V): Genome sequencing to study the core and pangenomes of soil and plant-associated prokaryotes.</title>
        <authorList>
            <person name="Whitman W."/>
        </authorList>
    </citation>
    <scope>NUCLEOTIDE SEQUENCE [LARGE SCALE GENOMIC DNA]</scope>
    <source>
        <strain evidence="2 3">BR 11140</strain>
    </source>
</reference>
<dbReference type="AlphaFoldDB" id="A0A560IB25"/>
<sequence length="121" mass="12996">MMPNASNDDVGKIVFEGARTLRNAEETHAALMSAVKAHAVLEIDCGALDEVDLSFVQLLLAARKSARDAQRILKLAQPVSGALRDTLHRGGFLMTAELAAGIPAPADQTTDSDFWLHTEAR</sequence>
<dbReference type="Pfam" id="PF13466">
    <property type="entry name" value="STAS_2"/>
    <property type="match status" value="1"/>
</dbReference>
<gene>
    <name evidence="2" type="ORF">FBZ92_1122</name>
</gene>
<proteinExistence type="predicted"/>
<feature type="domain" description="MlaB-like STAS" evidence="1">
    <location>
        <begin position="14"/>
        <end position="91"/>
    </location>
</feature>
<evidence type="ECO:0000313" key="3">
    <source>
        <dbReference type="Proteomes" id="UP000318050"/>
    </source>
</evidence>
<dbReference type="Proteomes" id="UP000318050">
    <property type="component" value="Unassembled WGS sequence"/>
</dbReference>
<dbReference type="EMBL" id="VITT01000012">
    <property type="protein sequence ID" value="TWB56213.1"/>
    <property type="molecule type" value="Genomic_DNA"/>
</dbReference>
<dbReference type="InterPro" id="IPR036513">
    <property type="entry name" value="STAS_dom_sf"/>
</dbReference>
<dbReference type="InterPro" id="IPR058548">
    <property type="entry name" value="MlaB-like_STAS"/>
</dbReference>
<evidence type="ECO:0000259" key="1">
    <source>
        <dbReference type="Pfam" id="PF13466"/>
    </source>
</evidence>
<comment type="caution">
    <text evidence="2">The sequence shown here is derived from an EMBL/GenBank/DDBJ whole genome shotgun (WGS) entry which is preliminary data.</text>
</comment>
<accession>A0A560IB25</accession>
<evidence type="ECO:0000313" key="2">
    <source>
        <dbReference type="EMBL" id="TWB56213.1"/>
    </source>
</evidence>
<protein>
    <submittedName>
        <fullName evidence="2">STAS domain-containing protein</fullName>
    </submittedName>
</protein>
<dbReference type="Gene3D" id="3.30.750.24">
    <property type="entry name" value="STAS domain"/>
    <property type="match status" value="1"/>
</dbReference>
<organism evidence="2 3">
    <name type="scientific">Nitrospirillum amazonense</name>
    <dbReference type="NCBI Taxonomy" id="28077"/>
    <lineage>
        <taxon>Bacteria</taxon>
        <taxon>Pseudomonadati</taxon>
        <taxon>Pseudomonadota</taxon>
        <taxon>Alphaproteobacteria</taxon>
        <taxon>Rhodospirillales</taxon>
        <taxon>Azospirillaceae</taxon>
        <taxon>Nitrospirillum</taxon>
    </lineage>
</organism>